<dbReference type="SMART" id="SM00382">
    <property type="entry name" value="AAA"/>
    <property type="match status" value="1"/>
</dbReference>
<name>A0A183CGY2_GLOPA</name>
<feature type="transmembrane region" description="Helical" evidence="13">
    <location>
        <begin position="340"/>
        <end position="359"/>
    </location>
</feature>
<dbReference type="Pfam" id="PF05255">
    <property type="entry name" value="UPF0220"/>
    <property type="match status" value="1"/>
</dbReference>
<feature type="transmembrane region" description="Helical" evidence="13">
    <location>
        <begin position="49"/>
        <end position="69"/>
    </location>
</feature>
<dbReference type="InterPro" id="IPR039421">
    <property type="entry name" value="Type_1_exporter"/>
</dbReference>
<evidence type="ECO:0000256" key="12">
    <source>
        <dbReference type="ARBA" id="ARBA00048046"/>
    </source>
</evidence>
<dbReference type="PROSITE" id="PS50929">
    <property type="entry name" value="ABC_TM1F"/>
    <property type="match status" value="1"/>
</dbReference>
<evidence type="ECO:0000256" key="9">
    <source>
        <dbReference type="ARBA" id="ARBA00024363"/>
    </source>
</evidence>
<keyword evidence="8 13" id="KW-0472">Membrane</keyword>
<evidence type="ECO:0000256" key="6">
    <source>
        <dbReference type="ARBA" id="ARBA00022840"/>
    </source>
</evidence>
<evidence type="ECO:0000256" key="7">
    <source>
        <dbReference type="ARBA" id="ARBA00022989"/>
    </source>
</evidence>
<dbReference type="FunFam" id="3.40.50.300:FF:000287">
    <property type="entry name" value="Multidrug ABC transporter ATP-binding protein"/>
    <property type="match status" value="1"/>
</dbReference>
<dbReference type="InterPro" id="IPR036640">
    <property type="entry name" value="ABC1_TM_sf"/>
</dbReference>
<dbReference type="PROSITE" id="PS00211">
    <property type="entry name" value="ABC_TRANSPORTER_1"/>
    <property type="match status" value="1"/>
</dbReference>
<dbReference type="InterPro" id="IPR003593">
    <property type="entry name" value="AAA+_ATPase"/>
</dbReference>
<keyword evidence="5" id="KW-0547">Nucleotide-binding</keyword>
<evidence type="ECO:0000256" key="5">
    <source>
        <dbReference type="ARBA" id="ARBA00022741"/>
    </source>
</evidence>
<evidence type="ECO:0000259" key="14">
    <source>
        <dbReference type="PROSITE" id="PS50893"/>
    </source>
</evidence>
<dbReference type="InterPro" id="IPR003439">
    <property type="entry name" value="ABC_transporter-like_ATP-bd"/>
</dbReference>
<dbReference type="PANTHER" id="PTHR24221">
    <property type="entry name" value="ATP-BINDING CASSETTE SUB-FAMILY B"/>
    <property type="match status" value="1"/>
</dbReference>
<feature type="domain" description="ABC transporter" evidence="14">
    <location>
        <begin position="519"/>
        <end position="754"/>
    </location>
</feature>
<dbReference type="PROSITE" id="PS50893">
    <property type="entry name" value="ABC_TRANSPORTER_2"/>
    <property type="match status" value="1"/>
</dbReference>
<keyword evidence="16" id="KW-1185">Reference proteome</keyword>
<dbReference type="Gene3D" id="3.40.50.300">
    <property type="entry name" value="P-loop containing nucleotide triphosphate hydrolases"/>
    <property type="match status" value="1"/>
</dbReference>
<dbReference type="InterPro" id="IPR017871">
    <property type="entry name" value="ABC_transporter-like_CS"/>
</dbReference>
<dbReference type="GO" id="GO:0006879">
    <property type="term" value="P:intracellular iron ion homeostasis"/>
    <property type="evidence" value="ECO:0007669"/>
    <property type="project" value="TreeGrafter"/>
</dbReference>
<evidence type="ECO:0000256" key="11">
    <source>
        <dbReference type="ARBA" id="ARBA00042945"/>
    </source>
</evidence>
<keyword evidence="4 13" id="KW-0812">Transmembrane</keyword>
<feature type="transmembrane region" description="Helical" evidence="13">
    <location>
        <begin position="20"/>
        <end position="37"/>
    </location>
</feature>
<dbReference type="GO" id="GO:0005524">
    <property type="term" value="F:ATP binding"/>
    <property type="evidence" value="ECO:0007669"/>
    <property type="project" value="UniProtKB-KW"/>
</dbReference>
<sequence length="788" mass="87960">MFYVLPHQAHFDWDTKRNTYSAIAAGFLFFLAWWLMIDTAVTAPEAHWTNWYFALTVASTFAMFMVNSVSNSAIQGNYLDEGVLGVKGARLWLMFGFIGSFACIVAGVWIMFEMLFYRCALRPLFTRQLIRFSNSEVRRSARLYRHFHAGPPADVPIRGIGGPSPSGWEMAKRLARHVWPKGQWGVKRRVLFAFSLLIAAKLLNATVPFILRDIIDYFNGKLPNELSLGFSLPSEAILSTGIALIIAYGAARVGTSMFNELRNAVFARVAQRSIRDISRNIFLHLHSLDLSFHLNRQTGALSKAIDRGTRGMSTTLNSLVFNILPTTLEMALYTKCGPEFTWAMAGCLGMYATATIGITRWRTKFRLQMNEADNEAGNRAVDSLINYETVKYFNNEKLEADRYDHFMQRFEYASLKTSTSLALLNFTQGAIFSAGLIGVMCLAAFNVQNGVMSVGDIVLVNTLLFQMSIPLNFLGSVYRDIRQGLGSEHTMFSLIELKSRVVERSDAPPLSVSFANSHISFRDITFGYVPGNAPILRSLTFDVPSGKKVALVGSSGSGKSTIVRLLYRLFDAQDGQISINGQDIALSKLESLRQAIAIVPQDSVLFHDTILYNIHYGNKDAPLEKVYEVAKIADLHNAIMRMPAGYNTIVGERGLKLSGGEKQRVAIARAILKDAPIIVYDEATSSLDALTEENIMRSLKQASTGRTSLFIAHRLATIVDADIIYVLDRGMVVEAGTHSQLMGLSGGKYADLWHSQHRIGAEHVLMRREADRQKRREEEEDWPNNKQS</sequence>
<evidence type="ECO:0000259" key="15">
    <source>
        <dbReference type="PROSITE" id="PS50929"/>
    </source>
</evidence>
<evidence type="ECO:0000256" key="8">
    <source>
        <dbReference type="ARBA" id="ARBA00023136"/>
    </source>
</evidence>
<dbReference type="InterPro" id="IPR011527">
    <property type="entry name" value="ABC1_TM_dom"/>
</dbReference>
<keyword evidence="3" id="KW-0813">Transport</keyword>
<comment type="similarity">
    <text evidence="2">Belongs to the UPF0220 family.</text>
</comment>
<dbReference type="GO" id="GO:0140359">
    <property type="term" value="F:ABC-type transporter activity"/>
    <property type="evidence" value="ECO:0007669"/>
    <property type="project" value="InterPro"/>
</dbReference>
<dbReference type="AlphaFoldDB" id="A0A183CGY2"/>
<evidence type="ECO:0000256" key="10">
    <source>
        <dbReference type="ARBA" id="ARBA00041016"/>
    </source>
</evidence>
<organism evidence="16 17">
    <name type="scientific">Globodera pallida</name>
    <name type="common">Potato cyst nematode worm</name>
    <name type="synonym">Heterodera pallida</name>
    <dbReference type="NCBI Taxonomy" id="36090"/>
    <lineage>
        <taxon>Eukaryota</taxon>
        <taxon>Metazoa</taxon>
        <taxon>Ecdysozoa</taxon>
        <taxon>Nematoda</taxon>
        <taxon>Chromadorea</taxon>
        <taxon>Rhabditida</taxon>
        <taxon>Tylenchina</taxon>
        <taxon>Tylenchomorpha</taxon>
        <taxon>Tylenchoidea</taxon>
        <taxon>Heteroderidae</taxon>
        <taxon>Heteroderinae</taxon>
        <taxon>Globodera</taxon>
    </lineage>
</organism>
<evidence type="ECO:0000256" key="1">
    <source>
        <dbReference type="ARBA" id="ARBA00004225"/>
    </source>
</evidence>
<accession>A0A183CGY2</accession>
<keyword evidence="6" id="KW-0067">ATP-binding</keyword>
<evidence type="ECO:0000256" key="2">
    <source>
        <dbReference type="ARBA" id="ARBA00005335"/>
    </source>
</evidence>
<dbReference type="SUPFAM" id="SSF52540">
    <property type="entry name" value="P-loop containing nucleoside triphosphate hydrolases"/>
    <property type="match status" value="1"/>
</dbReference>
<comment type="subcellular location">
    <subcellularLocation>
        <location evidence="1">Mitochondrion membrane</location>
        <topology evidence="1">Multi-pass membrane protein</topology>
    </subcellularLocation>
</comment>
<protein>
    <recommendedName>
        <fullName evidence="10">Iron-sulfur clusters transporter ABCB7, mitochondrial</fullName>
    </recommendedName>
    <alternativeName>
        <fullName evidence="11">ATP-binding cassette sub-family B member 7, mitochondrial</fullName>
    </alternativeName>
</protein>
<keyword evidence="7 13" id="KW-1133">Transmembrane helix</keyword>
<dbReference type="Pfam" id="PF00005">
    <property type="entry name" value="ABC_tran"/>
    <property type="match status" value="1"/>
</dbReference>
<dbReference type="Proteomes" id="UP000050741">
    <property type="component" value="Unassembled WGS sequence"/>
</dbReference>
<dbReference type="CDD" id="cd18582">
    <property type="entry name" value="ABC_6TM_ATM1_ABCB7"/>
    <property type="match status" value="1"/>
</dbReference>
<feature type="transmembrane region" description="Helical" evidence="13">
    <location>
        <begin position="89"/>
        <end position="112"/>
    </location>
</feature>
<evidence type="ECO:0000313" key="16">
    <source>
        <dbReference type="Proteomes" id="UP000050741"/>
    </source>
</evidence>
<dbReference type="PANTHER" id="PTHR24221:SF402">
    <property type="entry name" value="IRON-SULFUR CLUSTERS TRANSPORTER ABCB7, MITOCHONDRIAL"/>
    <property type="match status" value="1"/>
</dbReference>
<evidence type="ECO:0000256" key="4">
    <source>
        <dbReference type="ARBA" id="ARBA00022692"/>
    </source>
</evidence>
<evidence type="ECO:0000256" key="13">
    <source>
        <dbReference type="SAM" id="Phobius"/>
    </source>
</evidence>
<evidence type="ECO:0000313" key="17">
    <source>
        <dbReference type="WBParaSite" id="GPLIN_001213800"/>
    </source>
</evidence>
<proteinExistence type="inferred from homology"/>
<comment type="similarity">
    <text evidence="9">Belongs to the ABC transporter superfamily. ABCB family. Heavy Metal importer (TC 3.A.1.210) subfamily.</text>
</comment>
<dbReference type="InterPro" id="IPR027417">
    <property type="entry name" value="P-loop_NTPase"/>
</dbReference>
<feature type="transmembrane region" description="Helical" evidence="13">
    <location>
        <begin position="231"/>
        <end position="251"/>
    </location>
</feature>
<dbReference type="WBParaSite" id="GPLIN_001213800">
    <property type="protein sequence ID" value="GPLIN_001213800"/>
    <property type="gene ID" value="GPLIN_001213800"/>
</dbReference>
<feature type="domain" description="ABC transmembrane type-1" evidence="15">
    <location>
        <begin position="191"/>
        <end position="483"/>
    </location>
</feature>
<evidence type="ECO:0000256" key="3">
    <source>
        <dbReference type="ARBA" id="ARBA00022448"/>
    </source>
</evidence>
<dbReference type="InterPro" id="IPR007919">
    <property type="entry name" value="UPF0220"/>
</dbReference>
<dbReference type="Pfam" id="PF00664">
    <property type="entry name" value="ABC_membrane"/>
    <property type="match status" value="1"/>
</dbReference>
<dbReference type="Gene3D" id="1.20.1560.10">
    <property type="entry name" value="ABC transporter type 1, transmembrane domain"/>
    <property type="match status" value="1"/>
</dbReference>
<reference evidence="16" key="1">
    <citation type="submission" date="2014-05" db="EMBL/GenBank/DDBJ databases">
        <title>The genome and life-stage specific transcriptomes of Globodera pallida elucidate key aspects of plant parasitism by a cyst nematode.</title>
        <authorList>
            <person name="Cotton J.A."/>
            <person name="Lilley C.J."/>
            <person name="Jones L.M."/>
            <person name="Kikuchi T."/>
            <person name="Reid A.J."/>
            <person name="Thorpe P."/>
            <person name="Tsai I.J."/>
            <person name="Beasley H."/>
            <person name="Blok V."/>
            <person name="Cock P.J.A."/>
            <person name="Van den Akker S.E."/>
            <person name="Holroyd N."/>
            <person name="Hunt M."/>
            <person name="Mantelin S."/>
            <person name="Naghra H."/>
            <person name="Pain A."/>
            <person name="Palomares-Rius J.E."/>
            <person name="Zarowiecki M."/>
            <person name="Berriman M."/>
            <person name="Jones J.T."/>
            <person name="Urwin P.E."/>
        </authorList>
    </citation>
    <scope>NUCLEOTIDE SEQUENCE [LARGE SCALE GENOMIC DNA]</scope>
    <source>
        <strain evidence="16">Lindley</strain>
    </source>
</reference>
<dbReference type="GO" id="GO:0005743">
    <property type="term" value="C:mitochondrial inner membrane"/>
    <property type="evidence" value="ECO:0007669"/>
    <property type="project" value="TreeGrafter"/>
</dbReference>
<comment type="catalytic activity">
    <reaction evidence="12">
        <text>(glutathione)4[2Fe(III)-2S] cluster(in) + ATP + H2O = (glutathione)4[2Fe(III)-2S] cluster(out) + ADP + phosphate + H(+)</text>
        <dbReference type="Rhea" id="RHEA:67028"/>
        <dbReference type="ChEBI" id="CHEBI:15377"/>
        <dbReference type="ChEBI" id="CHEBI:15378"/>
        <dbReference type="ChEBI" id="CHEBI:30616"/>
        <dbReference type="ChEBI" id="CHEBI:43474"/>
        <dbReference type="ChEBI" id="CHEBI:167627"/>
        <dbReference type="ChEBI" id="CHEBI:456216"/>
    </reaction>
    <physiologicalReaction direction="left-to-right" evidence="12">
        <dbReference type="Rhea" id="RHEA:67029"/>
    </physiologicalReaction>
</comment>
<dbReference type="SUPFAM" id="SSF90123">
    <property type="entry name" value="ABC transporter transmembrane region"/>
    <property type="match status" value="1"/>
</dbReference>
<dbReference type="GO" id="GO:0016887">
    <property type="term" value="F:ATP hydrolysis activity"/>
    <property type="evidence" value="ECO:0007669"/>
    <property type="project" value="InterPro"/>
</dbReference>
<feature type="transmembrane region" description="Helical" evidence="13">
    <location>
        <begin position="190"/>
        <end position="211"/>
    </location>
</feature>
<reference evidence="17" key="2">
    <citation type="submission" date="2016-06" db="UniProtKB">
        <authorList>
            <consortium name="WormBaseParasite"/>
        </authorList>
    </citation>
    <scope>IDENTIFICATION</scope>
</reference>